<dbReference type="GO" id="GO:0005886">
    <property type="term" value="C:plasma membrane"/>
    <property type="evidence" value="ECO:0007669"/>
    <property type="project" value="UniProtKB-SubCell"/>
</dbReference>
<comment type="similarity">
    <text evidence="7">Belongs to the binding-protein-dependent transport system permease family.</text>
</comment>
<comment type="subcellular location">
    <subcellularLocation>
        <location evidence="1 7">Cell membrane</location>
        <topology evidence="1 7">Multi-pass membrane protein</topology>
    </subcellularLocation>
</comment>
<dbReference type="PANTHER" id="PTHR43163:SF6">
    <property type="entry name" value="DIPEPTIDE TRANSPORT SYSTEM PERMEASE PROTEIN DPPB-RELATED"/>
    <property type="match status" value="1"/>
</dbReference>
<keyword evidence="6 7" id="KW-0472">Membrane</keyword>
<dbReference type="Pfam" id="PF19300">
    <property type="entry name" value="BPD_transp_1_N"/>
    <property type="match status" value="1"/>
</dbReference>
<protein>
    <submittedName>
        <fullName evidence="9">Glutathione ABC transporter permease GsiC</fullName>
    </submittedName>
</protein>
<evidence type="ECO:0000256" key="4">
    <source>
        <dbReference type="ARBA" id="ARBA00022692"/>
    </source>
</evidence>
<evidence type="ECO:0000256" key="7">
    <source>
        <dbReference type="RuleBase" id="RU363032"/>
    </source>
</evidence>
<reference evidence="9 10" key="1">
    <citation type="submission" date="2017-05" db="EMBL/GenBank/DDBJ databases">
        <title>Vagococcus spp. assemblies.</title>
        <authorList>
            <person name="Gulvik C.A."/>
        </authorList>
    </citation>
    <scope>NUCLEOTIDE SEQUENCE [LARGE SCALE GENOMIC DNA]</scope>
    <source>
        <strain evidence="9 10">LMG 24798</strain>
    </source>
</reference>
<evidence type="ECO:0000313" key="9">
    <source>
        <dbReference type="EMBL" id="RSU13259.1"/>
    </source>
</evidence>
<keyword evidence="10" id="KW-1185">Reference proteome</keyword>
<organism evidence="9 10">
    <name type="scientific">Vagococcus acidifermentans</name>
    <dbReference type="NCBI Taxonomy" id="564710"/>
    <lineage>
        <taxon>Bacteria</taxon>
        <taxon>Bacillati</taxon>
        <taxon>Bacillota</taxon>
        <taxon>Bacilli</taxon>
        <taxon>Lactobacillales</taxon>
        <taxon>Enterococcaceae</taxon>
        <taxon>Vagococcus</taxon>
    </lineage>
</organism>
<dbReference type="CDD" id="cd06261">
    <property type="entry name" value="TM_PBP2"/>
    <property type="match status" value="1"/>
</dbReference>
<dbReference type="EMBL" id="NGKC01000003">
    <property type="protein sequence ID" value="RSU13259.1"/>
    <property type="molecule type" value="Genomic_DNA"/>
</dbReference>
<gene>
    <name evidence="9" type="ORF">CBF27_03495</name>
</gene>
<evidence type="ECO:0000256" key="3">
    <source>
        <dbReference type="ARBA" id="ARBA00022475"/>
    </source>
</evidence>
<feature type="domain" description="ABC transmembrane type-1" evidence="8">
    <location>
        <begin position="95"/>
        <end position="296"/>
    </location>
</feature>
<feature type="transmembrane region" description="Helical" evidence="7">
    <location>
        <begin position="227"/>
        <end position="253"/>
    </location>
</feature>
<dbReference type="RefSeq" id="WP_126812490.1">
    <property type="nucleotide sequence ID" value="NZ_NGKC01000003.1"/>
</dbReference>
<feature type="transmembrane region" description="Helical" evidence="7">
    <location>
        <begin position="134"/>
        <end position="157"/>
    </location>
</feature>
<proteinExistence type="inferred from homology"/>
<comment type="caution">
    <text evidence="9">The sequence shown here is derived from an EMBL/GenBank/DDBJ whole genome shotgun (WGS) entry which is preliminary data.</text>
</comment>
<evidence type="ECO:0000256" key="5">
    <source>
        <dbReference type="ARBA" id="ARBA00022989"/>
    </source>
</evidence>
<dbReference type="GO" id="GO:0055085">
    <property type="term" value="P:transmembrane transport"/>
    <property type="evidence" value="ECO:0007669"/>
    <property type="project" value="InterPro"/>
</dbReference>
<feature type="transmembrane region" description="Helical" evidence="7">
    <location>
        <begin position="101"/>
        <end position="122"/>
    </location>
</feature>
<evidence type="ECO:0000256" key="1">
    <source>
        <dbReference type="ARBA" id="ARBA00004651"/>
    </source>
</evidence>
<dbReference type="PROSITE" id="PS50928">
    <property type="entry name" value="ABC_TM1"/>
    <property type="match status" value="1"/>
</dbReference>
<keyword evidence="5 7" id="KW-1133">Transmembrane helix</keyword>
<evidence type="ECO:0000256" key="6">
    <source>
        <dbReference type="ARBA" id="ARBA00023136"/>
    </source>
</evidence>
<name>A0A430AYZ8_9ENTE</name>
<feature type="transmembrane region" description="Helical" evidence="7">
    <location>
        <begin position="12"/>
        <end position="30"/>
    </location>
</feature>
<keyword evidence="4 7" id="KW-0812">Transmembrane</keyword>
<dbReference type="OrthoDB" id="9773683at2"/>
<feature type="transmembrane region" description="Helical" evidence="7">
    <location>
        <begin position="273"/>
        <end position="299"/>
    </location>
</feature>
<dbReference type="Gene3D" id="1.10.3720.10">
    <property type="entry name" value="MetI-like"/>
    <property type="match status" value="1"/>
</dbReference>
<dbReference type="AlphaFoldDB" id="A0A430AYZ8"/>
<accession>A0A430AYZ8</accession>
<keyword evidence="3" id="KW-1003">Cell membrane</keyword>
<dbReference type="InterPro" id="IPR000515">
    <property type="entry name" value="MetI-like"/>
</dbReference>
<dbReference type="InterPro" id="IPR045621">
    <property type="entry name" value="BPD_transp_1_N"/>
</dbReference>
<dbReference type="SUPFAM" id="SSF161098">
    <property type="entry name" value="MetI-like"/>
    <property type="match status" value="1"/>
</dbReference>
<dbReference type="InterPro" id="IPR035906">
    <property type="entry name" value="MetI-like_sf"/>
</dbReference>
<evidence type="ECO:0000313" key="10">
    <source>
        <dbReference type="Proteomes" id="UP000286773"/>
    </source>
</evidence>
<sequence>MISYSLKRLLQTVIVLIGITLIVFLLLNVVPGDPVSLMLEKRTDPETIARVRQELGLDVPLPTQYLNFLKGIFRLDFGQSYFSHEDVFTVLTRSFAITIKLAALSFVFAVLLGICCGVIAAVNRGRWLDSFIMTFSMAGISAPVFWVAIILQLIFGLRLNLLPLSGYETAAHFLLPSIALGTRYAGSIARITRTSMLDVIKQDYIRTAWAKGAAKPRVIIKHALKNALVPIVTMIGAQLGSMLAGSMLVETIFSLPGIGYLAVDSMSKRDLPLIQGTVVYIAAVFVLINLLVDLSYALIDPRIRYGKG</sequence>
<dbReference type="PANTHER" id="PTHR43163">
    <property type="entry name" value="DIPEPTIDE TRANSPORT SYSTEM PERMEASE PROTEIN DPPB-RELATED"/>
    <property type="match status" value="1"/>
</dbReference>
<keyword evidence="2 7" id="KW-0813">Transport</keyword>
<evidence type="ECO:0000259" key="8">
    <source>
        <dbReference type="PROSITE" id="PS50928"/>
    </source>
</evidence>
<evidence type="ECO:0000256" key="2">
    <source>
        <dbReference type="ARBA" id="ARBA00022448"/>
    </source>
</evidence>
<dbReference type="Pfam" id="PF00528">
    <property type="entry name" value="BPD_transp_1"/>
    <property type="match status" value="1"/>
</dbReference>
<dbReference type="Proteomes" id="UP000286773">
    <property type="component" value="Unassembled WGS sequence"/>
</dbReference>